<dbReference type="InterPro" id="IPR004654">
    <property type="entry name" value="ROK_glcA"/>
</dbReference>
<keyword evidence="4 9" id="KW-0808">Transferase</keyword>
<evidence type="ECO:0000256" key="8">
    <source>
        <dbReference type="ARBA" id="ARBA00032386"/>
    </source>
</evidence>
<dbReference type="GO" id="GO:0004340">
    <property type="term" value="F:glucokinase activity"/>
    <property type="evidence" value="ECO:0007669"/>
    <property type="project" value="UniProtKB-EC"/>
</dbReference>
<dbReference type="AlphaFoldDB" id="A0A9D2SYH5"/>
<dbReference type="NCBIfam" id="TIGR00744">
    <property type="entry name" value="ROK_glcA_fam"/>
    <property type="match status" value="1"/>
</dbReference>
<keyword evidence="7" id="KW-0067">ATP-binding</keyword>
<evidence type="ECO:0000313" key="10">
    <source>
        <dbReference type="Proteomes" id="UP000823894"/>
    </source>
</evidence>
<evidence type="ECO:0000256" key="3">
    <source>
        <dbReference type="ARBA" id="ARBA00014701"/>
    </source>
</evidence>
<dbReference type="SUPFAM" id="SSF53067">
    <property type="entry name" value="Actin-like ATPase domain"/>
    <property type="match status" value="1"/>
</dbReference>
<dbReference type="Gene3D" id="3.30.420.40">
    <property type="match status" value="2"/>
</dbReference>
<dbReference type="GO" id="GO:0006096">
    <property type="term" value="P:glycolytic process"/>
    <property type="evidence" value="ECO:0007669"/>
    <property type="project" value="InterPro"/>
</dbReference>
<protein>
    <recommendedName>
        <fullName evidence="3">Glucokinase</fullName>
        <ecNumber evidence="2">2.7.1.2</ecNumber>
    </recommendedName>
    <alternativeName>
        <fullName evidence="8">Glucose kinase</fullName>
    </alternativeName>
</protein>
<dbReference type="InterPro" id="IPR000600">
    <property type="entry name" value="ROK"/>
</dbReference>
<keyword evidence="5" id="KW-0547">Nucleotide-binding</keyword>
<reference evidence="9" key="1">
    <citation type="journal article" date="2021" name="PeerJ">
        <title>Extensive microbial diversity within the chicken gut microbiome revealed by metagenomics and culture.</title>
        <authorList>
            <person name="Gilroy R."/>
            <person name="Ravi A."/>
            <person name="Getino M."/>
            <person name="Pursley I."/>
            <person name="Horton D.L."/>
            <person name="Alikhan N.F."/>
            <person name="Baker D."/>
            <person name="Gharbi K."/>
            <person name="Hall N."/>
            <person name="Watson M."/>
            <person name="Adriaenssens E.M."/>
            <person name="Foster-Nyarko E."/>
            <person name="Jarju S."/>
            <person name="Secka A."/>
            <person name="Antonio M."/>
            <person name="Oren A."/>
            <person name="Chaudhuri R.R."/>
            <person name="La Ragione R."/>
            <person name="Hildebrand F."/>
            <person name="Pallen M.J."/>
        </authorList>
    </citation>
    <scope>NUCLEOTIDE SEQUENCE</scope>
    <source>
        <strain evidence="9">ChiGjej1B1-1692</strain>
    </source>
</reference>
<comment type="caution">
    <text evidence="9">The sequence shown here is derived from an EMBL/GenBank/DDBJ whole genome shotgun (WGS) entry which is preliminary data.</text>
</comment>
<dbReference type="GO" id="GO:0005737">
    <property type="term" value="C:cytoplasm"/>
    <property type="evidence" value="ECO:0007669"/>
    <property type="project" value="InterPro"/>
</dbReference>
<organism evidence="9 10">
    <name type="scientific">Candidatus Mediterraneibacter faecigallinarum</name>
    <dbReference type="NCBI Taxonomy" id="2838669"/>
    <lineage>
        <taxon>Bacteria</taxon>
        <taxon>Bacillati</taxon>
        <taxon>Bacillota</taxon>
        <taxon>Clostridia</taxon>
        <taxon>Lachnospirales</taxon>
        <taxon>Lachnospiraceae</taxon>
        <taxon>Mediterraneibacter</taxon>
    </lineage>
</organism>
<dbReference type="PANTHER" id="PTHR18964">
    <property type="entry name" value="ROK (REPRESSOR, ORF, KINASE) FAMILY"/>
    <property type="match status" value="1"/>
</dbReference>
<evidence type="ECO:0000256" key="7">
    <source>
        <dbReference type="ARBA" id="ARBA00022840"/>
    </source>
</evidence>
<reference evidence="9" key="2">
    <citation type="submission" date="2021-04" db="EMBL/GenBank/DDBJ databases">
        <authorList>
            <person name="Gilroy R."/>
        </authorList>
    </citation>
    <scope>NUCLEOTIDE SEQUENCE</scope>
    <source>
        <strain evidence="9">ChiGjej1B1-1692</strain>
    </source>
</reference>
<evidence type="ECO:0000256" key="5">
    <source>
        <dbReference type="ARBA" id="ARBA00022741"/>
    </source>
</evidence>
<gene>
    <name evidence="9" type="ORF">H9757_05750</name>
</gene>
<accession>A0A9D2SYH5</accession>
<keyword evidence="6" id="KW-0418">Kinase</keyword>
<evidence type="ECO:0000256" key="2">
    <source>
        <dbReference type="ARBA" id="ARBA00012323"/>
    </source>
</evidence>
<comment type="similarity">
    <text evidence="1">Belongs to the ROK (NagC/XylR) family.</text>
</comment>
<evidence type="ECO:0000256" key="6">
    <source>
        <dbReference type="ARBA" id="ARBA00022777"/>
    </source>
</evidence>
<dbReference type="Proteomes" id="UP000823894">
    <property type="component" value="Unassembled WGS sequence"/>
</dbReference>
<evidence type="ECO:0000256" key="4">
    <source>
        <dbReference type="ARBA" id="ARBA00022679"/>
    </source>
</evidence>
<proteinExistence type="inferred from homology"/>
<dbReference type="GO" id="GO:0005524">
    <property type="term" value="F:ATP binding"/>
    <property type="evidence" value="ECO:0007669"/>
    <property type="project" value="UniProtKB-KW"/>
</dbReference>
<dbReference type="PROSITE" id="PS01125">
    <property type="entry name" value="ROK"/>
    <property type="match status" value="1"/>
</dbReference>
<dbReference type="Pfam" id="PF00480">
    <property type="entry name" value="ROK"/>
    <property type="match status" value="1"/>
</dbReference>
<evidence type="ECO:0000256" key="1">
    <source>
        <dbReference type="ARBA" id="ARBA00006479"/>
    </source>
</evidence>
<dbReference type="EMBL" id="DWWK01000084">
    <property type="protein sequence ID" value="HJC38550.1"/>
    <property type="molecule type" value="Genomic_DNA"/>
</dbReference>
<sequence>MKYCFGVDIGGTTVKMGLLEEEGKIVDKWEITTDTSEEGKAILPNVAASIENKMKEHGLTKEDIIGVGAGVPAPVTAEGIVNGSANLGWNYKEVKKELEELTGMKACIGNDANVAALGEMWKGGGVGEKNVIMVTLGTGVGGGVIINGKVLVGANGAGGEIGHLCVNYEEKDKCGCGNCGCLEQYASATGIVRLAKKKLGQELRPTILTKEDVTAKDVFDAVKAGDETAKEIAVEFGRYLGYALANLAAVLDPAVIVIGGGVSKAGEVLIPYIREPFMERAFFANRNVKFALATLGNDAGICGAAKLVLED</sequence>
<dbReference type="InterPro" id="IPR049874">
    <property type="entry name" value="ROK_cs"/>
</dbReference>
<name>A0A9D2SYH5_9FIRM</name>
<dbReference type="EC" id="2.7.1.2" evidence="2"/>
<dbReference type="InterPro" id="IPR043129">
    <property type="entry name" value="ATPase_NBD"/>
</dbReference>
<dbReference type="PANTHER" id="PTHR18964:SF149">
    <property type="entry name" value="BIFUNCTIONAL UDP-N-ACETYLGLUCOSAMINE 2-EPIMERASE_N-ACETYLMANNOSAMINE KINASE"/>
    <property type="match status" value="1"/>
</dbReference>
<evidence type="ECO:0000313" key="9">
    <source>
        <dbReference type="EMBL" id="HJC38550.1"/>
    </source>
</evidence>